<protein>
    <recommendedName>
        <fullName evidence="8">Exportin-7/Ran-binding protein 17 TPR repeats domain-containing protein</fullName>
    </recommendedName>
</protein>
<evidence type="ECO:0000259" key="8">
    <source>
        <dbReference type="Pfam" id="PF25795"/>
    </source>
</evidence>
<dbReference type="AlphaFoldDB" id="A0A9J6FJ49"/>
<dbReference type="InterPro" id="IPR057947">
    <property type="entry name" value="TPR_XPO7/RBP17"/>
</dbReference>
<dbReference type="Gene3D" id="1.25.10.10">
    <property type="entry name" value="Leucine-rich Repeat Variant"/>
    <property type="match status" value="2"/>
</dbReference>
<comment type="caution">
    <text evidence="9">The sequence shown here is derived from an EMBL/GenBank/DDBJ whole genome shotgun (WGS) entry which is preliminary data.</text>
</comment>
<evidence type="ECO:0000256" key="3">
    <source>
        <dbReference type="ARBA" id="ARBA00009466"/>
    </source>
</evidence>
<evidence type="ECO:0000313" key="10">
    <source>
        <dbReference type="Proteomes" id="UP000821853"/>
    </source>
</evidence>
<accession>A0A9J6FJ49</accession>
<dbReference type="PANTHER" id="PTHR12596:SF2">
    <property type="entry name" value="EXPORTIN-7 ISOFORM X1"/>
    <property type="match status" value="1"/>
</dbReference>
<dbReference type="InterPro" id="IPR044189">
    <property type="entry name" value="XPO4/7-like"/>
</dbReference>
<evidence type="ECO:0000313" key="9">
    <source>
        <dbReference type="EMBL" id="KAH9362855.1"/>
    </source>
</evidence>
<name>A0A9J6FJ49_HAELO</name>
<keyword evidence="5" id="KW-0963">Cytoplasm</keyword>
<evidence type="ECO:0000256" key="1">
    <source>
        <dbReference type="ARBA" id="ARBA00004123"/>
    </source>
</evidence>
<dbReference type="PANTHER" id="PTHR12596">
    <property type="entry name" value="EXPORTIN 4,7-RELATED"/>
    <property type="match status" value="1"/>
</dbReference>
<feature type="domain" description="Exportin-7/Ran-binding protein 17 TPR repeats" evidence="8">
    <location>
        <begin position="521"/>
        <end position="758"/>
    </location>
</feature>
<dbReference type="EMBL" id="JABSTR010000001">
    <property type="protein sequence ID" value="KAH9362855.1"/>
    <property type="molecule type" value="Genomic_DNA"/>
</dbReference>
<dbReference type="GO" id="GO:0006611">
    <property type="term" value="P:protein export from nucleus"/>
    <property type="evidence" value="ECO:0007669"/>
    <property type="project" value="TreeGrafter"/>
</dbReference>
<keyword evidence="6" id="KW-0653">Protein transport</keyword>
<keyword evidence="4" id="KW-0813">Transport</keyword>
<reference evidence="9 10" key="1">
    <citation type="journal article" date="2020" name="Cell">
        <title>Large-Scale Comparative Analyses of Tick Genomes Elucidate Their Genetic Diversity and Vector Capacities.</title>
        <authorList>
            <consortium name="Tick Genome and Microbiome Consortium (TIGMIC)"/>
            <person name="Jia N."/>
            <person name="Wang J."/>
            <person name="Shi W."/>
            <person name="Du L."/>
            <person name="Sun Y."/>
            <person name="Zhan W."/>
            <person name="Jiang J.F."/>
            <person name="Wang Q."/>
            <person name="Zhang B."/>
            <person name="Ji P."/>
            <person name="Bell-Sakyi L."/>
            <person name="Cui X.M."/>
            <person name="Yuan T.T."/>
            <person name="Jiang B.G."/>
            <person name="Yang W.F."/>
            <person name="Lam T.T."/>
            <person name="Chang Q.C."/>
            <person name="Ding S.J."/>
            <person name="Wang X.J."/>
            <person name="Zhu J.G."/>
            <person name="Ruan X.D."/>
            <person name="Zhao L."/>
            <person name="Wei J.T."/>
            <person name="Ye R.Z."/>
            <person name="Que T.C."/>
            <person name="Du C.H."/>
            <person name="Zhou Y.H."/>
            <person name="Cheng J.X."/>
            <person name="Dai P.F."/>
            <person name="Guo W.B."/>
            <person name="Han X.H."/>
            <person name="Huang E.J."/>
            <person name="Li L.F."/>
            <person name="Wei W."/>
            <person name="Gao Y.C."/>
            <person name="Liu J.Z."/>
            <person name="Shao H.Z."/>
            <person name="Wang X."/>
            <person name="Wang C.C."/>
            <person name="Yang T.C."/>
            <person name="Huo Q.B."/>
            <person name="Li W."/>
            <person name="Chen H.Y."/>
            <person name="Chen S.E."/>
            <person name="Zhou L.G."/>
            <person name="Ni X.B."/>
            <person name="Tian J.H."/>
            <person name="Sheng Y."/>
            <person name="Liu T."/>
            <person name="Pan Y.S."/>
            <person name="Xia L.Y."/>
            <person name="Li J."/>
            <person name="Zhao F."/>
            <person name="Cao W.C."/>
        </authorList>
    </citation>
    <scope>NUCLEOTIDE SEQUENCE [LARGE SCALE GENOMIC DNA]</scope>
    <source>
        <strain evidence="9">HaeL-2018</strain>
    </source>
</reference>
<dbReference type="FunFam" id="1.25.10.10:FF:000042">
    <property type="entry name" value="exportin-7 isoform X1"/>
    <property type="match status" value="1"/>
</dbReference>
<dbReference type="GO" id="GO:0005049">
    <property type="term" value="F:nuclear export signal receptor activity"/>
    <property type="evidence" value="ECO:0007669"/>
    <property type="project" value="InterPro"/>
</dbReference>
<evidence type="ECO:0000256" key="4">
    <source>
        <dbReference type="ARBA" id="ARBA00022448"/>
    </source>
</evidence>
<gene>
    <name evidence="9" type="ORF">HPB48_015182</name>
</gene>
<dbReference type="SUPFAM" id="SSF48371">
    <property type="entry name" value="ARM repeat"/>
    <property type="match status" value="1"/>
</dbReference>
<evidence type="ECO:0000256" key="5">
    <source>
        <dbReference type="ARBA" id="ARBA00022490"/>
    </source>
</evidence>
<dbReference type="InterPro" id="IPR016024">
    <property type="entry name" value="ARM-type_fold"/>
</dbReference>
<dbReference type="OMA" id="WRIEISA"/>
<dbReference type="OrthoDB" id="244158at2759"/>
<evidence type="ECO:0000256" key="7">
    <source>
        <dbReference type="ARBA" id="ARBA00023242"/>
    </source>
</evidence>
<dbReference type="Proteomes" id="UP000821853">
    <property type="component" value="Chromosome 1"/>
</dbReference>
<evidence type="ECO:0000256" key="6">
    <source>
        <dbReference type="ARBA" id="ARBA00022927"/>
    </source>
</evidence>
<organism evidence="9 10">
    <name type="scientific">Haemaphysalis longicornis</name>
    <name type="common">Bush tick</name>
    <dbReference type="NCBI Taxonomy" id="44386"/>
    <lineage>
        <taxon>Eukaryota</taxon>
        <taxon>Metazoa</taxon>
        <taxon>Ecdysozoa</taxon>
        <taxon>Arthropoda</taxon>
        <taxon>Chelicerata</taxon>
        <taxon>Arachnida</taxon>
        <taxon>Acari</taxon>
        <taxon>Parasitiformes</taxon>
        <taxon>Ixodida</taxon>
        <taxon>Ixodoidea</taxon>
        <taxon>Ixodidae</taxon>
        <taxon>Haemaphysalinae</taxon>
        <taxon>Haemaphysalis</taxon>
    </lineage>
</organism>
<proteinExistence type="inferred from homology"/>
<comment type="subcellular location">
    <subcellularLocation>
        <location evidence="2">Cytoplasm</location>
    </subcellularLocation>
    <subcellularLocation>
        <location evidence="1">Nucleus</location>
    </subcellularLocation>
</comment>
<dbReference type="Pfam" id="PF25795">
    <property type="entry name" value="TPR_XPO7"/>
    <property type="match status" value="1"/>
</dbReference>
<dbReference type="GO" id="GO:0005643">
    <property type="term" value="C:nuclear pore"/>
    <property type="evidence" value="ECO:0007669"/>
    <property type="project" value="TreeGrafter"/>
</dbReference>
<dbReference type="InterPro" id="IPR011989">
    <property type="entry name" value="ARM-like"/>
</dbReference>
<dbReference type="GO" id="GO:0005737">
    <property type="term" value="C:cytoplasm"/>
    <property type="evidence" value="ECO:0007669"/>
    <property type="project" value="UniProtKB-SubCell"/>
</dbReference>
<keyword evidence="7" id="KW-0539">Nucleus</keyword>
<keyword evidence="10" id="KW-1185">Reference proteome</keyword>
<comment type="similarity">
    <text evidence="3">Belongs to the exportin family.</text>
</comment>
<sequence>MNFSADRTLFAVGGTSDRIVDPKAKKSRGLASTEEAPHLPVFKMADDQELARVEALCQQLYEGGDAAERVQAESQLSEFCCGSSPDCLQRCRLLLDRSQVSEAAFALDGAPWATSTSAGFPRRYPSFHGRAFILGSRECTFRSCLLDANLCCLMHQSLRVASSGTCLTRDCNYILSYLWQRPKGASYVTQALVQLFARLTKLGWFDSDKEDFVFRNVIRQVQSFLQGSVEYCMVGVQLLSQLTCEMNHVTEAEANRSLTKQRKIASSFRDSQLYDIFQLACDLLRRALDSWKAQMTFSDDTQQQLMSQLLRLAHHCLSFDFIGTSPDESSDDLCTVQIPTGWRPAFLDFNTLQLFFDLFHSLPGTLSPLVLTCLVQIASVRRSLFNNAERAKFLSQLVTGVKHILENPQSLSDPSSYHEFCRLLARLKSNYQLGELVKVETYPETIALIAKFTVTSLQCSRVFALSLQMWQFAPNSVHYLLSLWQRMVASVPYVKASEPHLLDAYTPEVTRAYISSRLDSVSQVMREGLEDPLDDMGMVQQQLDQLSTIGRCEYEKTCALLVQLLDQSAQAYREAGSQGAAALDLAILEGQLSWLVYIIGAAIGGRASFSTADDHDAMDGELVCRVLQLMQLRDSRLPLGSCSGEKLELALLSFFEQFRKIYVGDQVPKTSKVYRRLSEVLGLSDDTMVLSVFVRKIITNLKYWSYSDSIVSKTLQLLSDLSVGYSSVRKLVKLEEVQFMLSNHTSEHFPFLGHNSGNRSPCAAATSSAGSAGGGRERGMDMRCRSTFYTSLGRLLMVELGEDEERFVQFMRPLTAAFEAIGATLANADSPLFNADEAKII</sequence>
<evidence type="ECO:0000256" key="2">
    <source>
        <dbReference type="ARBA" id="ARBA00004496"/>
    </source>
</evidence>
<dbReference type="VEuPathDB" id="VectorBase:HLOH_057199"/>